<dbReference type="Proteomes" id="UP001139447">
    <property type="component" value="Unassembled WGS sequence"/>
</dbReference>
<evidence type="ECO:0000256" key="2">
    <source>
        <dbReference type="ARBA" id="ARBA00022908"/>
    </source>
</evidence>
<accession>A0A9X2AQ93</accession>
<organism evidence="4 5">
    <name type="scientific">Variovorax terrae</name>
    <dbReference type="NCBI Taxonomy" id="2923278"/>
    <lineage>
        <taxon>Bacteria</taxon>
        <taxon>Pseudomonadati</taxon>
        <taxon>Pseudomonadota</taxon>
        <taxon>Betaproteobacteria</taxon>
        <taxon>Burkholderiales</taxon>
        <taxon>Comamonadaceae</taxon>
        <taxon>Variovorax</taxon>
    </lineage>
</organism>
<comment type="caution">
    <text evidence="4">The sequence shown here is derived from an EMBL/GenBank/DDBJ whole genome shotgun (WGS) entry which is preliminary data.</text>
</comment>
<keyword evidence="2" id="KW-0229">DNA integration</keyword>
<evidence type="ECO:0000313" key="5">
    <source>
        <dbReference type="Proteomes" id="UP001139447"/>
    </source>
</evidence>
<sequence>MGRLNDLKIKSAKPRDKEYLLADGEGLYLRVRPTGKAWAFRYRSSTDEVKLSLGAYPTVSLAEARTKARIEAGKLAAGIDVRHQSKILLHVIRSGFLHQVRRHLPDSIRDALHDAGAAQRFEPAHVRIDSGLWVAVVGVL</sequence>
<dbReference type="AlphaFoldDB" id="A0A9X2AQ93"/>
<keyword evidence="5" id="KW-1185">Reference proteome</keyword>
<dbReference type="GO" id="GO:0003677">
    <property type="term" value="F:DNA binding"/>
    <property type="evidence" value="ECO:0007669"/>
    <property type="project" value="UniProtKB-KW"/>
</dbReference>
<name>A0A9X2AQ93_9BURK</name>
<dbReference type="EMBL" id="JALGBI010000004">
    <property type="protein sequence ID" value="MCJ0766114.1"/>
    <property type="molecule type" value="Genomic_DNA"/>
</dbReference>
<dbReference type="RefSeq" id="WP_243309795.1">
    <property type="nucleotide sequence ID" value="NZ_JALGBI010000004.1"/>
</dbReference>
<keyword evidence="4" id="KW-0238">DNA-binding</keyword>
<proteinExistence type="inferred from homology"/>
<evidence type="ECO:0000259" key="3">
    <source>
        <dbReference type="Pfam" id="PF13356"/>
    </source>
</evidence>
<gene>
    <name evidence="4" type="ORF">MMF98_23125</name>
</gene>
<dbReference type="InterPro" id="IPR038488">
    <property type="entry name" value="Integrase_DNA-bd_sf"/>
</dbReference>
<dbReference type="PANTHER" id="PTHR30629">
    <property type="entry name" value="PROPHAGE INTEGRASE"/>
    <property type="match status" value="1"/>
</dbReference>
<dbReference type="Gene3D" id="3.30.160.390">
    <property type="entry name" value="Integrase, DNA-binding domain"/>
    <property type="match status" value="1"/>
</dbReference>
<dbReference type="InterPro" id="IPR050808">
    <property type="entry name" value="Phage_Integrase"/>
</dbReference>
<dbReference type="Pfam" id="PF13356">
    <property type="entry name" value="Arm-DNA-bind_3"/>
    <property type="match status" value="1"/>
</dbReference>
<dbReference type="GO" id="GO:0015074">
    <property type="term" value="P:DNA integration"/>
    <property type="evidence" value="ECO:0007669"/>
    <property type="project" value="UniProtKB-KW"/>
</dbReference>
<dbReference type="InterPro" id="IPR025166">
    <property type="entry name" value="Integrase_DNA_bind_dom"/>
</dbReference>
<feature type="domain" description="Integrase DNA-binding" evidence="3">
    <location>
        <begin position="4"/>
        <end position="85"/>
    </location>
</feature>
<protein>
    <submittedName>
        <fullName evidence="4">Arm DNA-binding domain-containing protein</fullName>
    </submittedName>
</protein>
<reference evidence="4" key="1">
    <citation type="submission" date="2022-03" db="EMBL/GenBank/DDBJ databases">
        <authorList>
            <person name="Woo C.Y."/>
        </authorList>
    </citation>
    <scope>NUCLEOTIDE SEQUENCE</scope>
    <source>
        <strain evidence="4">CYS-02</strain>
    </source>
</reference>
<evidence type="ECO:0000256" key="1">
    <source>
        <dbReference type="ARBA" id="ARBA00008857"/>
    </source>
</evidence>
<evidence type="ECO:0000313" key="4">
    <source>
        <dbReference type="EMBL" id="MCJ0766114.1"/>
    </source>
</evidence>
<dbReference type="PANTHER" id="PTHR30629:SF2">
    <property type="entry name" value="PROPHAGE INTEGRASE INTS-RELATED"/>
    <property type="match status" value="1"/>
</dbReference>
<comment type="similarity">
    <text evidence="1">Belongs to the 'phage' integrase family.</text>
</comment>